<evidence type="ECO:0000313" key="2">
    <source>
        <dbReference type="Proteomes" id="UP000245207"/>
    </source>
</evidence>
<keyword evidence="2" id="KW-1185">Reference proteome</keyword>
<proteinExistence type="predicted"/>
<comment type="caution">
    <text evidence="1">The sequence shown here is derived from an EMBL/GenBank/DDBJ whole genome shotgun (WGS) entry which is preliminary data.</text>
</comment>
<dbReference type="AlphaFoldDB" id="A0A2U1LSB1"/>
<dbReference type="EMBL" id="PKPP01007998">
    <property type="protein sequence ID" value="PWA51881.1"/>
    <property type="molecule type" value="Genomic_DNA"/>
</dbReference>
<sequence>MLCLKRVVEKPKNDGFQEPPRQNSRGINVGSKFQFKPKKQVYQAISKKNAASLSGTKKNFEVDTSSSIVASKKVDNPVNEDCDSEVFELILESWQSLNKKQKDVVCLSLYYAINWIRELIWNYWLEGMGLELLCCGAVFLGPNGFGAVFLGSDLEMGLEVVMLWLILPGLERKNRPNKRTITSRKSIIVGYVRNLGIKLRIVATRKNMETEILEEIPTKQTMWNLKKNLLV</sequence>
<organism evidence="1 2">
    <name type="scientific">Artemisia annua</name>
    <name type="common">Sweet wormwood</name>
    <dbReference type="NCBI Taxonomy" id="35608"/>
    <lineage>
        <taxon>Eukaryota</taxon>
        <taxon>Viridiplantae</taxon>
        <taxon>Streptophyta</taxon>
        <taxon>Embryophyta</taxon>
        <taxon>Tracheophyta</taxon>
        <taxon>Spermatophyta</taxon>
        <taxon>Magnoliopsida</taxon>
        <taxon>eudicotyledons</taxon>
        <taxon>Gunneridae</taxon>
        <taxon>Pentapetalae</taxon>
        <taxon>asterids</taxon>
        <taxon>campanulids</taxon>
        <taxon>Asterales</taxon>
        <taxon>Asteraceae</taxon>
        <taxon>Asteroideae</taxon>
        <taxon>Anthemideae</taxon>
        <taxon>Artemisiinae</taxon>
        <taxon>Artemisia</taxon>
    </lineage>
</organism>
<dbReference type="OrthoDB" id="27031at2759"/>
<dbReference type="Proteomes" id="UP000245207">
    <property type="component" value="Unassembled WGS sequence"/>
</dbReference>
<name>A0A2U1LSB1_ARTAN</name>
<protein>
    <submittedName>
        <fullName evidence="1">Uncharacterized protein</fullName>
    </submittedName>
</protein>
<accession>A0A2U1LSB1</accession>
<reference evidence="1 2" key="1">
    <citation type="journal article" date="2018" name="Mol. Plant">
        <title>The genome of Artemisia annua provides insight into the evolution of Asteraceae family and artemisinin biosynthesis.</title>
        <authorList>
            <person name="Shen Q."/>
            <person name="Zhang L."/>
            <person name="Liao Z."/>
            <person name="Wang S."/>
            <person name="Yan T."/>
            <person name="Shi P."/>
            <person name="Liu M."/>
            <person name="Fu X."/>
            <person name="Pan Q."/>
            <person name="Wang Y."/>
            <person name="Lv Z."/>
            <person name="Lu X."/>
            <person name="Zhang F."/>
            <person name="Jiang W."/>
            <person name="Ma Y."/>
            <person name="Chen M."/>
            <person name="Hao X."/>
            <person name="Li L."/>
            <person name="Tang Y."/>
            <person name="Lv G."/>
            <person name="Zhou Y."/>
            <person name="Sun X."/>
            <person name="Brodelius P.E."/>
            <person name="Rose J.K.C."/>
            <person name="Tang K."/>
        </authorList>
    </citation>
    <scope>NUCLEOTIDE SEQUENCE [LARGE SCALE GENOMIC DNA]</scope>
    <source>
        <strain evidence="2">cv. Huhao1</strain>
        <tissue evidence="1">Leaf</tissue>
    </source>
</reference>
<evidence type="ECO:0000313" key="1">
    <source>
        <dbReference type="EMBL" id="PWA51881.1"/>
    </source>
</evidence>
<gene>
    <name evidence="1" type="ORF">CTI12_AA461250</name>
</gene>